<reference evidence="2" key="1">
    <citation type="journal article" date="2019" name="Int. J. Syst. Evol. Microbiol.">
        <title>The Global Catalogue of Microorganisms (GCM) 10K type strain sequencing project: providing services to taxonomists for standard genome sequencing and annotation.</title>
        <authorList>
            <consortium name="The Broad Institute Genomics Platform"/>
            <consortium name="The Broad Institute Genome Sequencing Center for Infectious Disease"/>
            <person name="Wu L."/>
            <person name="Ma J."/>
        </authorList>
    </citation>
    <scope>NUCLEOTIDE SEQUENCE [LARGE SCALE GENOMIC DNA]</scope>
    <source>
        <strain evidence="2">KCTC 32041</strain>
    </source>
</reference>
<organism evidence="1 2">
    <name type="scientific">Vogesella alkaliphila</name>
    <dbReference type="NCBI Taxonomy" id="1193621"/>
    <lineage>
        <taxon>Bacteria</taxon>
        <taxon>Pseudomonadati</taxon>
        <taxon>Pseudomonadota</taxon>
        <taxon>Betaproteobacteria</taxon>
        <taxon>Neisseriales</taxon>
        <taxon>Chromobacteriaceae</taxon>
        <taxon>Vogesella</taxon>
    </lineage>
</organism>
<name>A0ABQ2YYX1_9NEIS</name>
<evidence type="ECO:0000313" key="2">
    <source>
        <dbReference type="Proteomes" id="UP000600877"/>
    </source>
</evidence>
<comment type="caution">
    <text evidence="1">The sequence shown here is derived from an EMBL/GenBank/DDBJ whole genome shotgun (WGS) entry which is preliminary data.</text>
</comment>
<keyword evidence="2" id="KW-1185">Reference proteome</keyword>
<dbReference type="Proteomes" id="UP000600877">
    <property type="component" value="Unassembled WGS sequence"/>
</dbReference>
<proteinExistence type="predicted"/>
<protein>
    <submittedName>
        <fullName evidence="1">Uncharacterized protein</fullName>
    </submittedName>
</protein>
<accession>A0ABQ2YYX1</accession>
<dbReference type="EMBL" id="BMYW01000013">
    <property type="protein sequence ID" value="GGX99952.1"/>
    <property type="molecule type" value="Genomic_DNA"/>
</dbReference>
<sequence length="92" mass="10148">MSPDTRQHFAGSTPDPQRLARARQALDRLCQRSPQILLMVQKRLLAEGSAFDLNGLAMRALADEEAGRTLAASPVKDLATDEVLSMCRKGRR</sequence>
<gene>
    <name evidence="1" type="ORF">GCM10011290_29960</name>
</gene>
<dbReference type="RefSeq" id="WP_189375405.1">
    <property type="nucleotide sequence ID" value="NZ_BMYW01000013.1"/>
</dbReference>
<evidence type="ECO:0000313" key="1">
    <source>
        <dbReference type="EMBL" id="GGX99952.1"/>
    </source>
</evidence>